<feature type="domain" description="WGR" evidence="1">
    <location>
        <begin position="16"/>
        <end position="72"/>
    </location>
</feature>
<gene>
    <name evidence="2" type="ordered locus">Galf_0908</name>
</gene>
<dbReference type="eggNOG" id="COG3831">
    <property type="taxonomic scope" value="Bacteria"/>
</dbReference>
<dbReference type="InterPro" id="IPR049809">
    <property type="entry name" value="YehF/YfeS-like_WGR"/>
</dbReference>
<evidence type="ECO:0000313" key="2">
    <source>
        <dbReference type="EMBL" id="ADL54940.1"/>
    </source>
</evidence>
<dbReference type="HOGENOM" id="CLU_2682502_0_0_4"/>
<reference evidence="2 3" key="1">
    <citation type="submission" date="2010-08" db="EMBL/GenBank/DDBJ databases">
        <title>Complete sequence of Gallionella capsiferriformans ES-2.</title>
        <authorList>
            <consortium name="US DOE Joint Genome Institute"/>
            <person name="Lucas S."/>
            <person name="Copeland A."/>
            <person name="Lapidus A."/>
            <person name="Cheng J.-F."/>
            <person name="Bruce D."/>
            <person name="Goodwin L."/>
            <person name="Pitluck S."/>
            <person name="Chertkov O."/>
            <person name="Davenport K.W."/>
            <person name="Detter J.C."/>
            <person name="Han C."/>
            <person name="Tapia R."/>
            <person name="Land M."/>
            <person name="Hauser L."/>
            <person name="Chang Y.-J."/>
            <person name="Jeffries C."/>
            <person name="Kyrpides N."/>
            <person name="Ivanova N."/>
            <person name="Mikhailova N."/>
            <person name="Shelobolina E.S."/>
            <person name="Picardal F."/>
            <person name="Roden E."/>
            <person name="Emerson D."/>
            <person name="Woyke T."/>
        </authorList>
    </citation>
    <scope>NUCLEOTIDE SEQUENCE [LARGE SCALE GENOMIC DNA]</scope>
    <source>
        <strain evidence="2 3">ES-2</strain>
    </source>
</reference>
<dbReference type="CDD" id="cd07996">
    <property type="entry name" value="WGR_MMR_like"/>
    <property type="match status" value="1"/>
</dbReference>
<dbReference type="STRING" id="395494.Galf_0908"/>
<evidence type="ECO:0000259" key="1">
    <source>
        <dbReference type="Pfam" id="PF05406"/>
    </source>
</evidence>
<dbReference type="Proteomes" id="UP000001235">
    <property type="component" value="Chromosome"/>
</dbReference>
<keyword evidence="3" id="KW-1185">Reference proteome</keyword>
<sequence>MGEKMRLDFRSSGRGYVLELNQDLLGDYVLRRHWFGLTNRKGGMKQQVFAEEEDAMREVARIERSRMRHGYQLK</sequence>
<protein>
    <recommendedName>
        <fullName evidence="1">WGR domain-containing protein</fullName>
    </recommendedName>
</protein>
<accession>D9SEG4</accession>
<dbReference type="KEGG" id="gca:Galf_0908"/>
<dbReference type="AlphaFoldDB" id="D9SEG4"/>
<organism evidence="2 3">
    <name type="scientific">Gallionella capsiferriformans (strain ES-2)</name>
    <name type="common">Gallionella ferruginea capsiferriformans (strain ES-2)</name>
    <dbReference type="NCBI Taxonomy" id="395494"/>
    <lineage>
        <taxon>Bacteria</taxon>
        <taxon>Pseudomonadati</taxon>
        <taxon>Pseudomonadota</taxon>
        <taxon>Betaproteobacteria</taxon>
        <taxon>Nitrosomonadales</taxon>
        <taxon>Gallionellaceae</taxon>
        <taxon>Gallionella</taxon>
    </lineage>
</organism>
<dbReference type="EMBL" id="CP002159">
    <property type="protein sequence ID" value="ADL54940.1"/>
    <property type="molecule type" value="Genomic_DNA"/>
</dbReference>
<proteinExistence type="predicted"/>
<dbReference type="Pfam" id="PF05406">
    <property type="entry name" value="WGR"/>
    <property type="match status" value="1"/>
</dbReference>
<name>D9SEG4_GALCS</name>
<dbReference type="InterPro" id="IPR008893">
    <property type="entry name" value="WGR_domain"/>
</dbReference>
<evidence type="ECO:0000313" key="3">
    <source>
        <dbReference type="Proteomes" id="UP000001235"/>
    </source>
</evidence>